<keyword evidence="2" id="KW-1185">Reference proteome</keyword>
<evidence type="ECO:0000313" key="1">
    <source>
        <dbReference type="EMBL" id="MCW1916441.1"/>
    </source>
</evidence>
<organism evidence="1 2">
    <name type="scientific">Luteolibacter rhizosphaerae</name>
    <dbReference type="NCBI Taxonomy" id="2989719"/>
    <lineage>
        <taxon>Bacteria</taxon>
        <taxon>Pseudomonadati</taxon>
        <taxon>Verrucomicrobiota</taxon>
        <taxon>Verrucomicrobiia</taxon>
        <taxon>Verrucomicrobiales</taxon>
        <taxon>Verrucomicrobiaceae</taxon>
        <taxon>Luteolibacter</taxon>
    </lineage>
</organism>
<gene>
    <name evidence="1" type="ORF">OJ996_22830</name>
</gene>
<dbReference type="SUPFAM" id="SSF63829">
    <property type="entry name" value="Calcium-dependent phosphotriesterase"/>
    <property type="match status" value="1"/>
</dbReference>
<dbReference type="Proteomes" id="UP001165653">
    <property type="component" value="Unassembled WGS sequence"/>
</dbReference>
<protein>
    <recommendedName>
        <fullName evidence="3">Endonuclease</fullName>
    </recommendedName>
</protein>
<evidence type="ECO:0000313" key="2">
    <source>
        <dbReference type="Proteomes" id="UP001165653"/>
    </source>
</evidence>
<proteinExistence type="predicted"/>
<sequence>MIHALFAVCFAVHAEEAAYVEKSSIASPHATQAAAADERFVYAVSNKVIAKLDRSNGAELALSEGEAFHLNSALLLDGRLYSAHSNFPEKPEQSDIRVLDPESMKLEVFHRFESPPGSLTWAIQREGSWWCHFAGYGAEKNKSCLVRFDAEWKETARWAYPEELMKDWGLMSLSGGIWQGDVLLATGHDKKLIYRLKLPVAGGVVEWLGTIPSPFPGQGIAADPKGGGLVGIDRKRKAVVFAELETATQR</sequence>
<reference evidence="1" key="1">
    <citation type="submission" date="2022-10" db="EMBL/GenBank/DDBJ databases">
        <title>Luteolibacter sp. GHJ8, whole genome shotgun sequencing project.</title>
        <authorList>
            <person name="Zhao G."/>
            <person name="Shen L."/>
        </authorList>
    </citation>
    <scope>NUCLEOTIDE SEQUENCE</scope>
    <source>
        <strain evidence="1">GHJ8</strain>
    </source>
</reference>
<dbReference type="EMBL" id="JAPDDR010000015">
    <property type="protein sequence ID" value="MCW1916441.1"/>
    <property type="molecule type" value="Genomic_DNA"/>
</dbReference>
<evidence type="ECO:0008006" key="3">
    <source>
        <dbReference type="Google" id="ProtNLM"/>
    </source>
</evidence>
<accession>A0ABT3GAA3</accession>
<name>A0ABT3GAA3_9BACT</name>
<comment type="caution">
    <text evidence="1">The sequence shown here is derived from an EMBL/GenBank/DDBJ whole genome shotgun (WGS) entry which is preliminary data.</text>
</comment>